<name>A0A0F9HYJ5_9ZZZZ</name>
<accession>A0A0F9HYJ5</accession>
<dbReference type="EMBL" id="LAZR01013813">
    <property type="protein sequence ID" value="KKM20217.1"/>
    <property type="molecule type" value="Genomic_DNA"/>
</dbReference>
<protein>
    <submittedName>
        <fullName evidence="1">Uncharacterized protein</fullName>
    </submittedName>
</protein>
<comment type="caution">
    <text evidence="1">The sequence shown here is derived from an EMBL/GenBank/DDBJ whole genome shotgun (WGS) entry which is preliminary data.</text>
</comment>
<evidence type="ECO:0000313" key="1">
    <source>
        <dbReference type="EMBL" id="KKM20217.1"/>
    </source>
</evidence>
<dbReference type="AlphaFoldDB" id="A0A0F9HYJ5"/>
<sequence>MSIEKLEELKNSAPTSIDFHWDLVEFMKYTISVFKSQSKEIADLRKELAKKEDAIDINYLKPKLNFDHLNPFLDSDIYSELEQVYYPEKLKTLLQVSIELKNINSRKELINFLKDQDNWQDIKNIINYFLSIYTYIRINSNFTDHRILPIGDNYYTNENVLVSFKKSPNNIEEYIIEASSYLNLPAETYHPMYKCNDSTLGYFKEKYEKGEKLKLRLHERLRILIDNAKKSRDINSLIIYNTIYLERVSIQYLLKKREIDVPELEILYKAKGLSHFVEDQLPHFLENQVEPEIIKDAIELVRKRNEIIHLGVVFVYSNELELKCYNVLKLISYLESVIISKDSPDFIFEPYITGVIREIHENNIAKIELFHSLKESEYHKEFNIRLDKIPEETLRSINQISKDFKNFELPKLFPGVFKVFYKANDYIINFSLNPTQLEQNIEFFQKLIEYLKDKITPSELKIFILFNNIPPGNLDLSFKLLKDRINQMKQKYGLEEIKVITFQFIVNQEEAEIFQNIINCFKNKNVELLSKKELLSQPIKKEKIEDVIRKYPIVFVSQITDNDEYIKLTEWFSNAYGFKKFNNK</sequence>
<organism evidence="1">
    <name type="scientific">marine sediment metagenome</name>
    <dbReference type="NCBI Taxonomy" id="412755"/>
    <lineage>
        <taxon>unclassified sequences</taxon>
        <taxon>metagenomes</taxon>
        <taxon>ecological metagenomes</taxon>
    </lineage>
</organism>
<gene>
    <name evidence="1" type="ORF">LCGC14_1647690</name>
</gene>
<reference evidence="1" key="1">
    <citation type="journal article" date="2015" name="Nature">
        <title>Complex archaea that bridge the gap between prokaryotes and eukaryotes.</title>
        <authorList>
            <person name="Spang A."/>
            <person name="Saw J.H."/>
            <person name="Jorgensen S.L."/>
            <person name="Zaremba-Niedzwiedzka K."/>
            <person name="Martijn J."/>
            <person name="Lind A.E."/>
            <person name="van Eijk R."/>
            <person name="Schleper C."/>
            <person name="Guy L."/>
            <person name="Ettema T.J."/>
        </authorList>
    </citation>
    <scope>NUCLEOTIDE SEQUENCE</scope>
</reference>
<proteinExistence type="predicted"/>